<dbReference type="InParanoid" id="A0A0C3E838"/>
<evidence type="ECO:0000313" key="3">
    <source>
        <dbReference type="EMBL" id="KIM64559.1"/>
    </source>
</evidence>
<keyword evidence="4" id="KW-1185">Reference proteome</keyword>
<dbReference type="PANTHER" id="PTHR46177">
    <property type="entry name" value="INTEGRASE CATALYTIC DOMAIN-CONTAINING PROTEIN"/>
    <property type="match status" value="1"/>
</dbReference>
<reference evidence="3 4" key="1">
    <citation type="submission" date="2014-04" db="EMBL/GenBank/DDBJ databases">
        <authorList>
            <consortium name="DOE Joint Genome Institute"/>
            <person name="Kuo A."/>
            <person name="Kohler A."/>
            <person name="Nagy L.G."/>
            <person name="Floudas D."/>
            <person name="Copeland A."/>
            <person name="Barry K.W."/>
            <person name="Cichocki N."/>
            <person name="Veneault-Fourrey C."/>
            <person name="LaButti K."/>
            <person name="Lindquist E.A."/>
            <person name="Lipzen A."/>
            <person name="Lundell T."/>
            <person name="Morin E."/>
            <person name="Murat C."/>
            <person name="Sun H."/>
            <person name="Tunlid A."/>
            <person name="Henrissat B."/>
            <person name="Grigoriev I.V."/>
            <person name="Hibbett D.S."/>
            <person name="Martin F."/>
            <person name="Nordberg H.P."/>
            <person name="Cantor M.N."/>
            <person name="Hua S.X."/>
        </authorList>
    </citation>
    <scope>NUCLEOTIDE SEQUENCE [LARGE SCALE GENOMIC DNA]</scope>
    <source>
        <strain evidence="3 4">Foug A</strain>
    </source>
</reference>
<sequence length="848" mass="94596">MAKRLNQNKPNSLLAQIEPHIRRLWKARLTDKEILAELHKHIDSDEYGIGLTKFKAIRKQLGLCRTRQQGLTPDDIREVMVEMRIIYPDAGVCEMIGLLFHEHGLAVSRSVMSSYFLTYKAHLLSKRKANRLQRRRFWAAGVNDIWAVDQHDKWLWFGLALHTGIEPFSGCILWVKVWHSNRNLQLILSYYLETVEEFGHIPMVTQSDPGTENFRIANAQTLLQQMHDATLEGFLRRCFSPGFESLLDSGVDAGWYDPDNTLQLMVFCWLFIPWLQVELNNYRDHINNSRKRHDRKKVLPHGIPELIYTCAEDYGALDFKVMVSPAAIDHIRQVYIDPKHVVFDLIPPTLSTFLDRCYHQLGCPSCEGIPAILTGIEMEEHETVDELQLLPGLQDLHETEGYMGGLANGLGLQAAHIWALDQIANDEPEPIDAAPSLLVAQFSSDEDADSAEEDEFSGDYYNNLPHVPSVMEEAQIAQFLPLTPHVSMSLSRYAHTRLSYIKFWAMGELLFMANDYYWAVIGETTDGARVYGAGDCPYIRCGGGTPPLPLTIQCKSENEARKVANTLQPLVNSLPDGADHTQLLAAFDNPAVRTLVSDEASFYAVVIGSPPGIHRTAESASRAERGFSSCKRRETPSFWIALAFVIVKGNTQDMPPLFTSTNANANTTQVTVDALGEQLSRSLNTSSLHSASTSSSHTSSSRTFLSQTSLSRTSLSHPSISCSSSFSQDSEVSQPTSTIPARSDSSTHPAEPSPIIYSHIRNLRGIISSNYYPTSTTSIRKSACPLGDLAAHYLACHGYSVEIVDLIIDAHRHYSSEQFIMFLAGRGMAMNEAKFLLLLIEHGAGANV</sequence>
<feature type="compositionally biased region" description="Low complexity" evidence="1">
    <location>
        <begin position="721"/>
        <end position="733"/>
    </location>
</feature>
<dbReference type="HOGENOM" id="CLU_348222_0_0_1"/>
<dbReference type="EMBL" id="KN822027">
    <property type="protein sequence ID" value="KIM64559.1"/>
    <property type="molecule type" value="Genomic_DNA"/>
</dbReference>
<dbReference type="AlphaFoldDB" id="A0A0C3E838"/>
<dbReference type="Proteomes" id="UP000053989">
    <property type="component" value="Unassembled WGS sequence"/>
</dbReference>
<evidence type="ECO:0000256" key="1">
    <source>
        <dbReference type="SAM" id="MobiDB-lite"/>
    </source>
</evidence>
<dbReference type="Pfam" id="PF24764">
    <property type="entry name" value="rva_4"/>
    <property type="match status" value="1"/>
</dbReference>
<feature type="domain" description="Integrase core" evidence="2">
    <location>
        <begin position="141"/>
        <end position="296"/>
    </location>
</feature>
<protein>
    <recommendedName>
        <fullName evidence="2">Integrase core domain-containing protein</fullName>
    </recommendedName>
</protein>
<reference evidence="4" key="2">
    <citation type="submission" date="2015-01" db="EMBL/GenBank/DDBJ databases">
        <title>Evolutionary Origins and Diversification of the Mycorrhizal Mutualists.</title>
        <authorList>
            <consortium name="DOE Joint Genome Institute"/>
            <consortium name="Mycorrhizal Genomics Consortium"/>
            <person name="Kohler A."/>
            <person name="Kuo A."/>
            <person name="Nagy L.G."/>
            <person name="Floudas D."/>
            <person name="Copeland A."/>
            <person name="Barry K.W."/>
            <person name="Cichocki N."/>
            <person name="Veneault-Fourrey C."/>
            <person name="LaButti K."/>
            <person name="Lindquist E.A."/>
            <person name="Lipzen A."/>
            <person name="Lundell T."/>
            <person name="Morin E."/>
            <person name="Murat C."/>
            <person name="Riley R."/>
            <person name="Ohm R."/>
            <person name="Sun H."/>
            <person name="Tunlid A."/>
            <person name="Henrissat B."/>
            <person name="Grigoriev I.V."/>
            <person name="Hibbett D.S."/>
            <person name="Martin F."/>
        </authorList>
    </citation>
    <scope>NUCLEOTIDE SEQUENCE [LARGE SCALE GENOMIC DNA]</scope>
    <source>
        <strain evidence="4">Foug A</strain>
    </source>
</reference>
<feature type="region of interest" description="Disordered" evidence="1">
    <location>
        <begin position="721"/>
        <end position="753"/>
    </location>
</feature>
<organism evidence="3 4">
    <name type="scientific">Scleroderma citrinum Foug A</name>
    <dbReference type="NCBI Taxonomy" id="1036808"/>
    <lineage>
        <taxon>Eukaryota</taxon>
        <taxon>Fungi</taxon>
        <taxon>Dikarya</taxon>
        <taxon>Basidiomycota</taxon>
        <taxon>Agaricomycotina</taxon>
        <taxon>Agaricomycetes</taxon>
        <taxon>Agaricomycetidae</taxon>
        <taxon>Boletales</taxon>
        <taxon>Sclerodermatineae</taxon>
        <taxon>Sclerodermataceae</taxon>
        <taxon>Scleroderma</taxon>
    </lineage>
</organism>
<evidence type="ECO:0000313" key="4">
    <source>
        <dbReference type="Proteomes" id="UP000053989"/>
    </source>
</evidence>
<feature type="region of interest" description="Disordered" evidence="1">
    <location>
        <begin position="683"/>
        <end position="702"/>
    </location>
</feature>
<dbReference type="PANTHER" id="PTHR46177:SF1">
    <property type="entry name" value="INTEGRASE CATALYTIC DOMAIN-CONTAINING PROTEIN"/>
    <property type="match status" value="1"/>
</dbReference>
<evidence type="ECO:0000259" key="2">
    <source>
        <dbReference type="Pfam" id="PF24764"/>
    </source>
</evidence>
<name>A0A0C3E838_9AGAM</name>
<dbReference type="OrthoDB" id="5946233at2759"/>
<proteinExistence type="predicted"/>
<accession>A0A0C3E838</accession>
<gene>
    <name evidence="3" type="ORF">SCLCIDRAFT_23300</name>
</gene>
<feature type="compositionally biased region" description="Polar residues" evidence="1">
    <location>
        <begin position="734"/>
        <end position="748"/>
    </location>
</feature>
<dbReference type="InterPro" id="IPR058913">
    <property type="entry name" value="Integrase_dom_put"/>
</dbReference>